<evidence type="ECO:0000313" key="11">
    <source>
        <dbReference type="Proteomes" id="UP000735302"/>
    </source>
</evidence>
<dbReference type="Pfam" id="PF01400">
    <property type="entry name" value="Astacin"/>
    <property type="match status" value="1"/>
</dbReference>
<comment type="caution">
    <text evidence="6">Lacks conserved residue(s) required for the propagation of feature annotation.</text>
</comment>
<evidence type="ECO:0000256" key="8">
    <source>
        <dbReference type="SAM" id="MobiDB-lite"/>
    </source>
</evidence>
<dbReference type="InterPro" id="IPR024079">
    <property type="entry name" value="MetalloPept_cat_dom_sf"/>
</dbReference>
<sequence>MSCFLTKEYRSPKRGHGIGSSRNTALLDFSGGPLSSPSSLRGFRGSSLSSLRDRYLDTGIGSLGLGGRRLDALDSSFLFDRYDILNGGSRGSMRAAQRDFYVGGGGGSRFSQNQGSGLAELARGGRLEDFGLYQQQNALQTSGLTQPSSSSLLGGSGALLTSNPLGNQFSNFGQPVSSSSLLGGQQQLLQRQPRMQIQQQQQPQQIVIQAPPQQAQLVSPMTSATTGFSGSVPISTVVQSVPVQFQQVQQVPINTVMQPTSILLQQTPVVGVAAQPQTTTILQTVSPQVVPQTAAASTNTNSGFGGLSGMGSRLGVRPPGPFSGMAPVIVKIEDMFPPSQHPVASESGISSGQEGGSTGKGLTMGYNGDPNLSVMKLDEGLQVVINHSDPNNRIVNFPTPTNEAEAKALKKILEKAEAPEYIREMVQIKPMMATDPGAAAVNAAAVAASASAAAVAAAATGIAQKQQQQAAAINAAVNTATTQVAAMNAAVVPASPQAFPPTATAVAGAASPTVILDRSDLPIDEILTGAYSMGMQGGAASFPMASTQTIGNGRFVLTALDMELTPQQFAELHPSSSSGHTYQRVKRKALTNLRARWEGGIIPFELRAGDFSAGDQQKLMAAMSQWSQSTCIQFRQAMPTDANKLVIQSGRGCSSNVGMIGGTQFLTLQRECRIPKILLHELGHAIGLIHEHQREDRDNYLKIHYANIKPGGVKDFDMFKRGSVEHGYAAYDYMSIMHYGKSAFSRDGKSITMQAVDPKFTNIMGTASRLSYSDVSTVNAMYGCGGGMGGVASSMGGMMSLATDVTGGQGLGGAGLSMPATLGAANGGTIVKPPLVLSPAAVTSGGTIVSPPIAMPQGGTSATGGTIVSPPIAMPQGKPLTSGGTIVSPPMISPQGGVPANSGATVVSPPIMVPQVNAGTGGTIITSPIVVSPSATKIAQTAGAGKQSIAVTGSNIGTQMGSLIGTQAGPNIGQPQVLVQMGSQGGSRIGNQMRQDFVKQVGQQVGSTMKQQLGPKMGQQIVTEMGRLDANKGQQTGTKIAPVNSQMGSIIEPQLGNQNAQQLGTIKNSGGVVWYQVQTGNVRSSQLQEMVAASAQQQNRGGQMVRELGISFRFNFPFFSEKIIVETWVGDKKIFEPQCQLLCTGWLQLAGENISVETNV</sequence>
<dbReference type="Proteomes" id="UP000735302">
    <property type="component" value="Unassembled WGS sequence"/>
</dbReference>
<keyword evidence="2 6" id="KW-0479">Metal-binding</keyword>
<feature type="binding site" evidence="6">
    <location>
        <position position="690"/>
    </location>
    <ligand>
        <name>Zn(2+)</name>
        <dbReference type="ChEBI" id="CHEBI:29105"/>
        <note>catalytic</note>
    </ligand>
</feature>
<dbReference type="GO" id="GO:0006508">
    <property type="term" value="P:proteolysis"/>
    <property type="evidence" value="ECO:0007669"/>
    <property type="project" value="UniProtKB-KW"/>
</dbReference>
<dbReference type="PANTHER" id="PTHR10127:SF780">
    <property type="entry name" value="METALLOENDOPEPTIDASE"/>
    <property type="match status" value="1"/>
</dbReference>
<evidence type="ECO:0000256" key="4">
    <source>
        <dbReference type="ARBA" id="ARBA00022833"/>
    </source>
</evidence>
<feature type="active site" evidence="6">
    <location>
        <position position="681"/>
    </location>
</feature>
<dbReference type="PANTHER" id="PTHR10127">
    <property type="entry name" value="DISCOIDIN, CUB, EGF, LAMININ , AND ZINC METALLOPROTEASE DOMAIN CONTAINING"/>
    <property type="match status" value="1"/>
</dbReference>
<dbReference type="InterPro" id="IPR006026">
    <property type="entry name" value="Peptidase_Metallo"/>
</dbReference>
<proteinExistence type="predicted"/>
<comment type="cofactor">
    <cofactor evidence="6 7">
        <name>Zn(2+)</name>
        <dbReference type="ChEBI" id="CHEBI:29105"/>
    </cofactor>
    <text evidence="6 7">Binds 1 zinc ion per subunit.</text>
</comment>
<keyword evidence="3 6" id="KW-0378">Hydrolase</keyword>
<organism evidence="10 11">
    <name type="scientific">Plakobranchus ocellatus</name>
    <dbReference type="NCBI Taxonomy" id="259542"/>
    <lineage>
        <taxon>Eukaryota</taxon>
        <taxon>Metazoa</taxon>
        <taxon>Spiralia</taxon>
        <taxon>Lophotrochozoa</taxon>
        <taxon>Mollusca</taxon>
        <taxon>Gastropoda</taxon>
        <taxon>Heterobranchia</taxon>
        <taxon>Euthyneura</taxon>
        <taxon>Panpulmonata</taxon>
        <taxon>Sacoglossa</taxon>
        <taxon>Placobranchoidea</taxon>
        <taxon>Plakobranchidae</taxon>
        <taxon>Plakobranchus</taxon>
    </lineage>
</organism>
<dbReference type="PROSITE" id="PS51864">
    <property type="entry name" value="ASTACIN"/>
    <property type="match status" value="1"/>
</dbReference>
<evidence type="ECO:0000256" key="5">
    <source>
        <dbReference type="ARBA" id="ARBA00023049"/>
    </source>
</evidence>
<keyword evidence="4 6" id="KW-0862">Zinc</keyword>
<reference evidence="10 11" key="1">
    <citation type="journal article" date="2021" name="Elife">
        <title>Chloroplast acquisition without the gene transfer in kleptoplastic sea slugs, Plakobranchus ocellatus.</title>
        <authorList>
            <person name="Maeda T."/>
            <person name="Takahashi S."/>
            <person name="Yoshida T."/>
            <person name="Shimamura S."/>
            <person name="Takaki Y."/>
            <person name="Nagai Y."/>
            <person name="Toyoda A."/>
            <person name="Suzuki Y."/>
            <person name="Arimoto A."/>
            <person name="Ishii H."/>
            <person name="Satoh N."/>
            <person name="Nishiyama T."/>
            <person name="Hasebe M."/>
            <person name="Maruyama T."/>
            <person name="Minagawa J."/>
            <person name="Obokata J."/>
            <person name="Shigenobu S."/>
        </authorList>
    </citation>
    <scope>NUCLEOTIDE SEQUENCE [LARGE SCALE GENOMIC DNA]</scope>
</reference>
<feature type="region of interest" description="Disordered" evidence="8">
    <location>
        <begin position="339"/>
        <end position="365"/>
    </location>
</feature>
<protein>
    <recommendedName>
        <fullName evidence="7">Metalloendopeptidase</fullName>
        <ecNumber evidence="7">3.4.24.-</ecNumber>
    </recommendedName>
</protein>
<feature type="binding site" evidence="6">
    <location>
        <position position="684"/>
    </location>
    <ligand>
        <name>Zn(2+)</name>
        <dbReference type="ChEBI" id="CHEBI:29105"/>
        <note>catalytic</note>
    </ligand>
</feature>
<evidence type="ECO:0000256" key="7">
    <source>
        <dbReference type="RuleBase" id="RU361183"/>
    </source>
</evidence>
<keyword evidence="5 6" id="KW-0482">Metalloprotease</keyword>
<evidence type="ECO:0000256" key="2">
    <source>
        <dbReference type="ARBA" id="ARBA00022723"/>
    </source>
</evidence>
<dbReference type="InterPro" id="IPR001506">
    <property type="entry name" value="Peptidase_M12A"/>
</dbReference>
<evidence type="ECO:0000256" key="1">
    <source>
        <dbReference type="ARBA" id="ARBA00022670"/>
    </source>
</evidence>
<gene>
    <name evidence="10" type="ORF">PoB_000511900</name>
</gene>
<dbReference type="PRINTS" id="PR00480">
    <property type="entry name" value="ASTACIN"/>
</dbReference>
<dbReference type="SMART" id="SM00235">
    <property type="entry name" value="ZnMc"/>
    <property type="match status" value="1"/>
</dbReference>
<dbReference type="CDD" id="cd04280">
    <property type="entry name" value="ZnMc_astacin_like"/>
    <property type="match status" value="1"/>
</dbReference>
<dbReference type="SUPFAM" id="SSF55486">
    <property type="entry name" value="Metalloproteases ('zincins'), catalytic domain"/>
    <property type="match status" value="1"/>
</dbReference>
<evidence type="ECO:0000256" key="3">
    <source>
        <dbReference type="ARBA" id="ARBA00022801"/>
    </source>
</evidence>
<name>A0AAV3Y6Q6_9GAST</name>
<dbReference type="GO" id="GO:0008270">
    <property type="term" value="F:zinc ion binding"/>
    <property type="evidence" value="ECO:0007669"/>
    <property type="project" value="UniProtKB-UniRule"/>
</dbReference>
<feature type="binding site" evidence="6">
    <location>
        <position position="680"/>
    </location>
    <ligand>
        <name>Zn(2+)</name>
        <dbReference type="ChEBI" id="CHEBI:29105"/>
        <note>catalytic</note>
    </ligand>
</feature>
<evidence type="ECO:0000313" key="10">
    <source>
        <dbReference type="EMBL" id="GFN78613.1"/>
    </source>
</evidence>
<evidence type="ECO:0000259" key="9">
    <source>
        <dbReference type="PROSITE" id="PS51864"/>
    </source>
</evidence>
<dbReference type="EMBL" id="BLXT01000592">
    <property type="protein sequence ID" value="GFN78613.1"/>
    <property type="molecule type" value="Genomic_DNA"/>
</dbReference>
<dbReference type="EC" id="3.4.24.-" evidence="7"/>
<dbReference type="Gene3D" id="3.40.390.10">
    <property type="entry name" value="Collagenase (Catalytic Domain)"/>
    <property type="match status" value="1"/>
</dbReference>
<dbReference type="InterPro" id="IPR034035">
    <property type="entry name" value="Astacin-like_dom"/>
</dbReference>
<keyword evidence="11" id="KW-1185">Reference proteome</keyword>
<comment type="caution">
    <text evidence="10">The sequence shown here is derived from an EMBL/GenBank/DDBJ whole genome shotgun (WGS) entry which is preliminary data.</text>
</comment>
<evidence type="ECO:0000256" key="6">
    <source>
        <dbReference type="PROSITE-ProRule" id="PRU01211"/>
    </source>
</evidence>
<dbReference type="GO" id="GO:0004222">
    <property type="term" value="F:metalloendopeptidase activity"/>
    <property type="evidence" value="ECO:0007669"/>
    <property type="project" value="UniProtKB-UniRule"/>
</dbReference>
<dbReference type="AlphaFoldDB" id="A0AAV3Y6Q6"/>
<keyword evidence="1 6" id="KW-0645">Protease</keyword>
<accession>A0AAV3Y6Q6</accession>
<feature type="domain" description="Peptidase M12A" evidence="9">
    <location>
        <begin position="588"/>
        <end position="785"/>
    </location>
</feature>